<dbReference type="WBParaSite" id="JU765_v2.g15386.t1">
    <property type="protein sequence ID" value="JU765_v2.g15386.t1"/>
    <property type="gene ID" value="JU765_v2.g15386"/>
</dbReference>
<evidence type="ECO:0000313" key="2">
    <source>
        <dbReference type="WBParaSite" id="JU765_v2.g15386.t1"/>
    </source>
</evidence>
<sequence length="304" mass="34034">MFRDDENEEIRQFAAKTVPVQVEKKSEKLTKPKEELKTEKPQKNEKIVENSEVKTQPSKTRKMDGEKPKSQVLKPKDPETTKNEAPKVPKPDLDEKKVEKIVNKPIEKLKRELPKEKSSKPSRSQTDNFEKRAKLPGTSKEIKKTPSTVEPVVSVPIPKLEKANTLKEHPDERIKLGFVNMNGFENGNLDKDLNQNDLRGRKATPTALKPLAKETKASEQLQEPRKLADKVEASTKPPLPKSTPPKITSPKAAKNTYITKIIVGLDSDDDDIIVSKPKASPKQLPTTLVENKMPNNAGGTSHVK</sequence>
<name>A0AC34QEF7_9BILA</name>
<dbReference type="Proteomes" id="UP000887576">
    <property type="component" value="Unplaced"/>
</dbReference>
<proteinExistence type="predicted"/>
<evidence type="ECO:0000313" key="1">
    <source>
        <dbReference type="Proteomes" id="UP000887576"/>
    </source>
</evidence>
<organism evidence="1 2">
    <name type="scientific">Panagrolaimus sp. JU765</name>
    <dbReference type="NCBI Taxonomy" id="591449"/>
    <lineage>
        <taxon>Eukaryota</taxon>
        <taxon>Metazoa</taxon>
        <taxon>Ecdysozoa</taxon>
        <taxon>Nematoda</taxon>
        <taxon>Chromadorea</taxon>
        <taxon>Rhabditida</taxon>
        <taxon>Tylenchina</taxon>
        <taxon>Panagrolaimomorpha</taxon>
        <taxon>Panagrolaimoidea</taxon>
        <taxon>Panagrolaimidae</taxon>
        <taxon>Panagrolaimus</taxon>
    </lineage>
</organism>
<protein>
    <submittedName>
        <fullName evidence="2">Uncharacterized protein</fullName>
    </submittedName>
</protein>
<reference evidence="2" key="1">
    <citation type="submission" date="2022-11" db="UniProtKB">
        <authorList>
            <consortium name="WormBaseParasite"/>
        </authorList>
    </citation>
    <scope>IDENTIFICATION</scope>
</reference>
<accession>A0AC34QEF7</accession>